<dbReference type="GO" id="GO:0032259">
    <property type="term" value="P:methylation"/>
    <property type="evidence" value="ECO:0007669"/>
    <property type="project" value="UniProtKB-KW"/>
</dbReference>
<protein>
    <submittedName>
        <fullName evidence="1">Methyltransferase domain-containing protein</fullName>
    </submittedName>
</protein>
<evidence type="ECO:0000313" key="2">
    <source>
        <dbReference type="Proteomes" id="UP000665561"/>
    </source>
</evidence>
<dbReference type="Gene3D" id="3.40.50.150">
    <property type="entry name" value="Vaccinia Virus protein VP39"/>
    <property type="match status" value="1"/>
</dbReference>
<dbReference type="EMBL" id="JAAAMV010000017">
    <property type="protein sequence ID" value="NBD25797.1"/>
    <property type="molecule type" value="Genomic_DNA"/>
</dbReference>
<reference evidence="1 2" key="1">
    <citation type="submission" date="2020-01" db="EMBL/GenBank/DDBJ databases">
        <title>Paenibacillus soybeanensis sp. nov. isolated from the nodules of soybean (Glycine max(L.) Merr).</title>
        <authorList>
            <person name="Wang H."/>
        </authorList>
    </citation>
    <scope>NUCLEOTIDE SEQUENCE [LARGE SCALE GENOMIC DNA]</scope>
    <source>
        <strain evidence="1 2">T1</strain>
    </source>
</reference>
<dbReference type="GO" id="GO:0008168">
    <property type="term" value="F:methyltransferase activity"/>
    <property type="evidence" value="ECO:0007669"/>
    <property type="project" value="UniProtKB-KW"/>
</dbReference>
<sequence>MPCPLCAAADSRLFAVYERHKLETCASCGLVYQDPGKLRGGASLIEEIYDEAWVAMREQYGHFTFMNHAVFNALLLDMVAPAKGKLLEIGSGTGEFLYMARCGGWDVVGIEPSAAACAYASAKYGLPLNRSPWNRELAASGGPYQAIAAWHVLEHLDQPVAFMREAASLLSPDGVIAFSVPNRRSLMNMLHGMRSALYAEVDHLCHFDLANIRQLASAAGIGIRMLFTRQYVHGFEDLLAAHPVFAGLSLEQRMGLIARLQGEGAGHEIVCAAYKAPEGSAIT</sequence>
<dbReference type="PANTHER" id="PTHR43861">
    <property type="entry name" value="TRANS-ACONITATE 2-METHYLTRANSFERASE-RELATED"/>
    <property type="match status" value="1"/>
</dbReference>
<proteinExistence type="predicted"/>
<keyword evidence="2" id="KW-1185">Reference proteome</keyword>
<comment type="caution">
    <text evidence="1">The sequence shown here is derived from an EMBL/GenBank/DDBJ whole genome shotgun (WGS) entry which is preliminary data.</text>
</comment>
<dbReference type="CDD" id="cd02440">
    <property type="entry name" value="AdoMet_MTases"/>
    <property type="match status" value="1"/>
</dbReference>
<gene>
    <name evidence="1" type="ORF">GT019_18145</name>
</gene>
<dbReference type="SUPFAM" id="SSF53335">
    <property type="entry name" value="S-adenosyl-L-methionine-dependent methyltransferases"/>
    <property type="match status" value="1"/>
</dbReference>
<dbReference type="Pfam" id="PF13489">
    <property type="entry name" value="Methyltransf_23"/>
    <property type="match status" value="1"/>
</dbReference>
<name>A0ABW9XU04_9BACL</name>
<evidence type="ECO:0000313" key="1">
    <source>
        <dbReference type="EMBL" id="NBD25797.1"/>
    </source>
</evidence>
<accession>A0ABW9XU04</accession>
<dbReference type="InterPro" id="IPR029063">
    <property type="entry name" value="SAM-dependent_MTases_sf"/>
</dbReference>
<keyword evidence="1" id="KW-0808">Transferase</keyword>
<dbReference type="Proteomes" id="UP000665561">
    <property type="component" value="Unassembled WGS sequence"/>
</dbReference>
<dbReference type="RefSeq" id="WP_161744606.1">
    <property type="nucleotide sequence ID" value="NZ_JAAAMV010000017.1"/>
</dbReference>
<keyword evidence="1" id="KW-0489">Methyltransferase</keyword>
<organism evidence="1 2">
    <name type="scientific">Paenibacillus glycinis</name>
    <dbReference type="NCBI Taxonomy" id="2697035"/>
    <lineage>
        <taxon>Bacteria</taxon>
        <taxon>Bacillati</taxon>
        <taxon>Bacillota</taxon>
        <taxon>Bacilli</taxon>
        <taxon>Bacillales</taxon>
        <taxon>Paenibacillaceae</taxon>
        <taxon>Paenibacillus</taxon>
    </lineage>
</organism>